<dbReference type="Proteomes" id="UP000007753">
    <property type="component" value="Chromosome 1"/>
</dbReference>
<gene>
    <name evidence="1" type="ordered locus">SJA_C1-30370</name>
</gene>
<sequence>MQLVDFIFFDCPARFGKYDFQEHAYLAEKILYDSKKKIFLLLFQILEYFSIFLKYYMHSYLQALRQSDETQ</sequence>
<dbReference type="AlphaFoldDB" id="D4Z5I9"/>
<evidence type="ECO:0000313" key="1">
    <source>
        <dbReference type="EMBL" id="BAI97871.1"/>
    </source>
</evidence>
<dbReference type="HOGENOM" id="CLU_2737968_0_0_5"/>
<dbReference type="KEGG" id="sjp:SJA_C1-30370"/>
<proteinExistence type="predicted"/>
<dbReference type="EMBL" id="AP010803">
    <property type="protein sequence ID" value="BAI97871.1"/>
    <property type="molecule type" value="Genomic_DNA"/>
</dbReference>
<keyword evidence="2" id="KW-1185">Reference proteome</keyword>
<organism evidence="1 2">
    <name type="scientific">Sphingobium indicum (strain DSM 16413 / CCM 7287 / MTCC 6362 / UT26 / NBRC 101211 / UT26S)</name>
    <name type="common">Sphingobium japonicum</name>
    <dbReference type="NCBI Taxonomy" id="452662"/>
    <lineage>
        <taxon>Bacteria</taxon>
        <taxon>Pseudomonadati</taxon>
        <taxon>Pseudomonadota</taxon>
        <taxon>Alphaproteobacteria</taxon>
        <taxon>Sphingomonadales</taxon>
        <taxon>Sphingomonadaceae</taxon>
        <taxon>Sphingobium</taxon>
    </lineage>
</organism>
<evidence type="ECO:0000313" key="2">
    <source>
        <dbReference type="Proteomes" id="UP000007753"/>
    </source>
</evidence>
<dbReference type="STRING" id="452662.SJA_C1-30370"/>
<reference evidence="1 2" key="1">
    <citation type="journal article" date="2010" name="J. Bacteriol.">
        <title>Complete genome sequence of the representative gamma-hexachlorocyclohexane-degrading bacterium Sphingobium japonicum UT26.</title>
        <authorList>
            <person name="Nagata Y."/>
            <person name="Ohtsubo Y."/>
            <person name="Endo R."/>
            <person name="Ichikawa N."/>
            <person name="Ankai A."/>
            <person name="Oguchi A."/>
            <person name="Fukui S."/>
            <person name="Fujita N."/>
            <person name="Tsuda M."/>
        </authorList>
    </citation>
    <scope>NUCLEOTIDE SEQUENCE [LARGE SCALE GENOMIC DNA]</scope>
    <source>
        <strain evidence="2">DSM 16413 / CCM 7287 / MTCC 6362 / UT26 / NBRC 101211 / UT26S</strain>
    </source>
</reference>
<name>D4Z5I9_SPHIU</name>
<accession>D4Z5I9</accession>
<protein>
    <submittedName>
        <fullName evidence="1">Uncharacterized protein</fullName>
    </submittedName>
</protein>